<dbReference type="HAMAP" id="MF_02120">
    <property type="entry name" value="LysA"/>
    <property type="match status" value="1"/>
</dbReference>
<dbReference type="FunFam" id="2.40.37.10:FF:000003">
    <property type="entry name" value="Diaminopimelate decarboxylase"/>
    <property type="match status" value="1"/>
</dbReference>
<feature type="binding site" evidence="12">
    <location>
        <begin position="273"/>
        <end position="276"/>
    </location>
    <ligand>
        <name>pyridoxal 5'-phosphate</name>
        <dbReference type="ChEBI" id="CHEBI:597326"/>
    </ligand>
</feature>
<feature type="domain" description="Orn/DAP/Arg decarboxylase 2 N-terminal" evidence="16">
    <location>
        <begin position="36"/>
        <end position="279"/>
    </location>
</feature>
<feature type="binding site" evidence="12">
    <location>
        <position position="371"/>
    </location>
    <ligand>
        <name>pyridoxal 5'-phosphate</name>
        <dbReference type="ChEBI" id="CHEBI:597326"/>
    </ligand>
</feature>
<feature type="binding site" evidence="12">
    <location>
        <position position="371"/>
    </location>
    <ligand>
        <name>substrate</name>
    </ligand>
</feature>
<feature type="binding site" evidence="12">
    <location>
        <position position="312"/>
    </location>
    <ligand>
        <name>substrate</name>
    </ligand>
</feature>
<feature type="active site" description="Proton donor" evidence="13">
    <location>
        <position position="342"/>
    </location>
</feature>
<dbReference type="Pfam" id="PF00278">
    <property type="entry name" value="Orn_DAP_Arg_deC"/>
    <property type="match status" value="1"/>
</dbReference>
<dbReference type="Gene3D" id="3.20.20.10">
    <property type="entry name" value="Alanine racemase"/>
    <property type="match status" value="1"/>
</dbReference>
<dbReference type="PRINTS" id="PR01181">
    <property type="entry name" value="DAPDCRBXLASE"/>
</dbReference>
<dbReference type="InterPro" id="IPR022643">
    <property type="entry name" value="De-COase2_C"/>
</dbReference>
<dbReference type="SUPFAM" id="SSF50621">
    <property type="entry name" value="Alanine racemase C-terminal domain-like"/>
    <property type="match status" value="1"/>
</dbReference>
<keyword evidence="4 12" id="KW-0663">Pyridoxal phosphate</keyword>
<dbReference type="InterPro" id="IPR002986">
    <property type="entry name" value="DAP_deCOOHase_LysA"/>
</dbReference>
<dbReference type="NCBIfam" id="TIGR01048">
    <property type="entry name" value="lysA"/>
    <property type="match status" value="1"/>
</dbReference>
<comment type="subunit">
    <text evidence="12">Homodimer.</text>
</comment>
<feature type="binding site" evidence="12">
    <location>
        <position position="239"/>
    </location>
    <ligand>
        <name>pyridoxal 5'-phosphate</name>
        <dbReference type="ChEBI" id="CHEBI:597326"/>
    </ligand>
</feature>
<evidence type="ECO:0000256" key="3">
    <source>
        <dbReference type="ARBA" id="ARBA00022793"/>
    </source>
</evidence>
<organism evidence="17 18">
    <name type="scientific">candidate division WOR-3 bacterium</name>
    <dbReference type="NCBI Taxonomy" id="2052148"/>
    <lineage>
        <taxon>Bacteria</taxon>
        <taxon>Bacteria division WOR-3</taxon>
    </lineage>
</organism>
<protein>
    <recommendedName>
        <fullName evidence="11 12">Diaminopimelate decarboxylase</fullName>
        <shortName evidence="12">DAP decarboxylase</shortName>
        <shortName evidence="12">DAPDC</shortName>
        <ecNumber evidence="10 12">4.1.1.20</ecNumber>
    </recommendedName>
</protein>
<keyword evidence="5 12" id="KW-0457">Lysine biosynthesis</keyword>
<evidence type="ECO:0000259" key="15">
    <source>
        <dbReference type="Pfam" id="PF00278"/>
    </source>
</evidence>
<dbReference type="InterPro" id="IPR022644">
    <property type="entry name" value="De-COase2_N"/>
</dbReference>
<evidence type="ECO:0000256" key="9">
    <source>
        <dbReference type="ARBA" id="ARBA00060983"/>
    </source>
</evidence>
<evidence type="ECO:0000256" key="6">
    <source>
        <dbReference type="ARBA" id="ARBA00023239"/>
    </source>
</evidence>
<dbReference type="Pfam" id="PF02784">
    <property type="entry name" value="Orn_Arg_deC_N"/>
    <property type="match status" value="1"/>
</dbReference>
<dbReference type="InterPro" id="IPR029066">
    <property type="entry name" value="PLP-binding_barrel"/>
</dbReference>
<feature type="binding site" evidence="12">
    <location>
        <position position="316"/>
    </location>
    <ligand>
        <name>substrate</name>
    </ligand>
</feature>
<sequence length="414" mass="45584">MHSFQRRGKELFCEDKSLTSIAEEYGTPLYVYSHSTVTRHYQVFEEAFASIPHIICYAVKANPTGAILKLLAKMDSGADIVSGGELYRALRAGIEPSRIVYSGVGKTEKEMEDALQSDILMFNIESFTELAALDEVAGRMGKRARISLRINPDIDPGTHPYVATGLRTSKFGIPFEYALEGYDRAAKLPNIDIIGVDCHIGSQLTELSPFVDAVKKLIELITVLRQKDNDIQYLDIGGGLGIPYNTENPPSPAEFADAVKRHLAEANVTLILEPGRSIVGNAGILLTRVLYTKKGKDRRFVIVDAGMNDLLRPSLYDAYHEIAHVVDEERDIEVSDIVGPICESGDFLAKDRRLPRFDKGDLIAVMSAGAYGASMSSTYNSRPLAAEVLVNGQTARLIRKRGSCEDLIRGERVT</sequence>
<evidence type="ECO:0000256" key="2">
    <source>
        <dbReference type="ARBA" id="ARBA00022605"/>
    </source>
</evidence>
<dbReference type="GO" id="GO:0009089">
    <property type="term" value="P:lysine biosynthetic process via diaminopimelate"/>
    <property type="evidence" value="ECO:0007669"/>
    <property type="project" value="UniProtKB-UniRule"/>
</dbReference>
<dbReference type="PANTHER" id="PTHR43727:SF2">
    <property type="entry name" value="GROUP IV DECARBOXYLASE"/>
    <property type="match status" value="1"/>
</dbReference>
<evidence type="ECO:0000256" key="8">
    <source>
        <dbReference type="ARBA" id="ARBA00060643"/>
    </source>
</evidence>
<evidence type="ECO:0000256" key="11">
    <source>
        <dbReference type="ARBA" id="ARBA00074972"/>
    </source>
</evidence>
<dbReference type="Proteomes" id="UP000630660">
    <property type="component" value="Unassembled WGS sequence"/>
</dbReference>
<comment type="function">
    <text evidence="12">Specifically catalyzes the decarboxylation of meso-diaminopimelate (meso-DAP) to L-lysine.</text>
</comment>
<dbReference type="GO" id="GO:0008836">
    <property type="term" value="F:diaminopimelate decarboxylase activity"/>
    <property type="evidence" value="ECO:0007669"/>
    <property type="project" value="UniProtKB-UniRule"/>
</dbReference>
<dbReference type="FunFam" id="3.20.20.10:FF:000003">
    <property type="entry name" value="Diaminopimelate decarboxylase"/>
    <property type="match status" value="1"/>
</dbReference>
<feature type="modified residue" description="N6-(pyridoxal phosphate)lysine" evidence="12 13">
    <location>
        <position position="60"/>
    </location>
</feature>
<evidence type="ECO:0000313" key="17">
    <source>
        <dbReference type="EMBL" id="MBD3365613.1"/>
    </source>
</evidence>
<name>A0A9D5KAN2_UNCW3</name>
<keyword evidence="6 12" id="KW-0456">Lyase</keyword>
<feature type="binding site" evidence="12">
    <location>
        <position position="343"/>
    </location>
    <ligand>
        <name>substrate</name>
    </ligand>
</feature>
<evidence type="ECO:0000256" key="13">
    <source>
        <dbReference type="PIRSR" id="PIRSR600183-50"/>
    </source>
</evidence>
<dbReference type="InterPro" id="IPR009006">
    <property type="entry name" value="Ala_racemase/Decarboxylase_C"/>
</dbReference>
<proteinExistence type="inferred from homology"/>
<comment type="cofactor">
    <cofactor evidence="1 12 13 14">
        <name>pyridoxal 5'-phosphate</name>
        <dbReference type="ChEBI" id="CHEBI:597326"/>
    </cofactor>
</comment>
<evidence type="ECO:0000256" key="5">
    <source>
        <dbReference type="ARBA" id="ARBA00023154"/>
    </source>
</evidence>
<dbReference type="EMBL" id="WJKJ01000344">
    <property type="protein sequence ID" value="MBD3365613.1"/>
    <property type="molecule type" value="Genomic_DNA"/>
</dbReference>
<evidence type="ECO:0000256" key="14">
    <source>
        <dbReference type="RuleBase" id="RU003738"/>
    </source>
</evidence>
<keyword evidence="2 12" id="KW-0028">Amino-acid biosynthesis</keyword>
<dbReference type="Gene3D" id="2.40.37.10">
    <property type="entry name" value="Lyase, Ornithine Decarboxylase, Chain A, domain 1"/>
    <property type="match status" value="1"/>
</dbReference>
<comment type="catalytic activity">
    <reaction evidence="7 12 14">
        <text>meso-2,6-diaminopimelate + H(+) = L-lysine + CO2</text>
        <dbReference type="Rhea" id="RHEA:15101"/>
        <dbReference type="ChEBI" id="CHEBI:15378"/>
        <dbReference type="ChEBI" id="CHEBI:16526"/>
        <dbReference type="ChEBI" id="CHEBI:32551"/>
        <dbReference type="ChEBI" id="CHEBI:57791"/>
        <dbReference type="EC" id="4.1.1.20"/>
    </reaction>
</comment>
<dbReference type="CDD" id="cd06828">
    <property type="entry name" value="PLPDE_III_DapDC"/>
    <property type="match status" value="1"/>
</dbReference>
<keyword evidence="3 12" id="KW-0210">Decarboxylase</keyword>
<dbReference type="PANTHER" id="PTHR43727">
    <property type="entry name" value="DIAMINOPIMELATE DECARBOXYLASE"/>
    <property type="match status" value="1"/>
</dbReference>
<evidence type="ECO:0000256" key="12">
    <source>
        <dbReference type="HAMAP-Rule" id="MF_02120"/>
    </source>
</evidence>
<evidence type="ECO:0000256" key="1">
    <source>
        <dbReference type="ARBA" id="ARBA00001933"/>
    </source>
</evidence>
<gene>
    <name evidence="12 17" type="primary">lysA</name>
    <name evidence="17" type="ORF">GF359_10410</name>
</gene>
<comment type="pathway">
    <text evidence="8 12 14">Amino-acid biosynthesis; L-lysine biosynthesis via DAP pathway; L-lysine from DL-2,6-diaminopimelate: step 1/1.</text>
</comment>
<dbReference type="PRINTS" id="PR01179">
    <property type="entry name" value="ODADCRBXLASE"/>
</dbReference>
<evidence type="ECO:0000256" key="4">
    <source>
        <dbReference type="ARBA" id="ARBA00022898"/>
    </source>
</evidence>
<evidence type="ECO:0000259" key="16">
    <source>
        <dbReference type="Pfam" id="PF02784"/>
    </source>
</evidence>
<dbReference type="SUPFAM" id="SSF51419">
    <property type="entry name" value="PLP-binding barrel"/>
    <property type="match status" value="1"/>
</dbReference>
<accession>A0A9D5KAN2</accession>
<dbReference type="GO" id="GO:0030170">
    <property type="term" value="F:pyridoxal phosphate binding"/>
    <property type="evidence" value="ECO:0007669"/>
    <property type="project" value="UniProtKB-UniRule"/>
</dbReference>
<feature type="binding site" evidence="12">
    <location>
        <position position="276"/>
    </location>
    <ligand>
        <name>substrate</name>
    </ligand>
</feature>
<reference evidence="17" key="1">
    <citation type="submission" date="2019-11" db="EMBL/GenBank/DDBJ databases">
        <title>Microbial mats filling the niche in hypersaline microbial mats.</title>
        <authorList>
            <person name="Wong H.L."/>
            <person name="Macleod F.I."/>
            <person name="White R.A. III"/>
            <person name="Burns B.P."/>
        </authorList>
    </citation>
    <scope>NUCLEOTIDE SEQUENCE</scope>
    <source>
        <strain evidence="17">Bin_327</strain>
    </source>
</reference>
<evidence type="ECO:0000256" key="10">
    <source>
        <dbReference type="ARBA" id="ARBA00066427"/>
    </source>
</evidence>
<dbReference type="InterPro" id="IPR000183">
    <property type="entry name" value="Orn/DAP/Arg_de-COase"/>
</dbReference>
<dbReference type="EC" id="4.1.1.20" evidence="10 12"/>
<evidence type="ECO:0000313" key="18">
    <source>
        <dbReference type="Proteomes" id="UP000630660"/>
    </source>
</evidence>
<comment type="caution">
    <text evidence="17">The sequence shown here is derived from an EMBL/GenBank/DDBJ whole genome shotgun (WGS) entry which is preliminary data.</text>
</comment>
<comment type="similarity">
    <text evidence="9 12">Belongs to the Orn/Lys/Arg decarboxylase class-II family. LysA subfamily.</text>
</comment>
<dbReference type="AlphaFoldDB" id="A0A9D5KAN2"/>
<feature type="domain" description="Orn/DAP/Arg decarboxylase 2 C-terminal" evidence="15">
    <location>
        <begin position="30"/>
        <end position="369"/>
    </location>
</feature>
<evidence type="ECO:0000256" key="7">
    <source>
        <dbReference type="ARBA" id="ARBA00050464"/>
    </source>
</evidence>